<dbReference type="RefSeq" id="WP_379902813.1">
    <property type="nucleotide sequence ID" value="NZ_JBHRTR010000029.1"/>
</dbReference>
<sequence>MIDRHISLLAAVVFGILTGLSAVQADTGAEEAAASIAFESPKGVQHLSGGAADLPISPVPESLVPICYAGGVSCEKDSDCCSKDCAVPPGICG</sequence>
<evidence type="ECO:0008006" key="4">
    <source>
        <dbReference type="Google" id="ProtNLM"/>
    </source>
</evidence>
<feature type="chain" id="PRO_5045455646" description="WAP domain-containing protein" evidence="1">
    <location>
        <begin position="26"/>
        <end position="93"/>
    </location>
</feature>
<comment type="caution">
    <text evidence="2">The sequence shown here is derived from an EMBL/GenBank/DDBJ whole genome shotgun (WGS) entry which is preliminary data.</text>
</comment>
<keyword evidence="3" id="KW-1185">Reference proteome</keyword>
<evidence type="ECO:0000256" key="1">
    <source>
        <dbReference type="SAM" id="SignalP"/>
    </source>
</evidence>
<proteinExistence type="predicted"/>
<gene>
    <name evidence="2" type="ORF">ACFOGJ_17430</name>
</gene>
<organism evidence="2 3">
    <name type="scientific">Marinibaculum pumilum</name>
    <dbReference type="NCBI Taxonomy" id="1766165"/>
    <lineage>
        <taxon>Bacteria</taxon>
        <taxon>Pseudomonadati</taxon>
        <taxon>Pseudomonadota</taxon>
        <taxon>Alphaproteobacteria</taxon>
        <taxon>Rhodospirillales</taxon>
        <taxon>Rhodospirillaceae</taxon>
        <taxon>Marinibaculum</taxon>
    </lineage>
</organism>
<protein>
    <recommendedName>
        <fullName evidence="4">WAP domain-containing protein</fullName>
    </recommendedName>
</protein>
<keyword evidence="1" id="KW-0732">Signal</keyword>
<evidence type="ECO:0000313" key="3">
    <source>
        <dbReference type="Proteomes" id="UP001595528"/>
    </source>
</evidence>
<dbReference type="EMBL" id="JBHRTR010000029">
    <property type="protein sequence ID" value="MFC3229031.1"/>
    <property type="molecule type" value="Genomic_DNA"/>
</dbReference>
<accession>A0ABV7L2Z7</accession>
<name>A0ABV7L2Z7_9PROT</name>
<evidence type="ECO:0000313" key="2">
    <source>
        <dbReference type="EMBL" id="MFC3229031.1"/>
    </source>
</evidence>
<dbReference type="Proteomes" id="UP001595528">
    <property type="component" value="Unassembled WGS sequence"/>
</dbReference>
<feature type="signal peptide" evidence="1">
    <location>
        <begin position="1"/>
        <end position="25"/>
    </location>
</feature>
<reference evidence="3" key="1">
    <citation type="journal article" date="2019" name="Int. J. Syst. Evol. Microbiol.">
        <title>The Global Catalogue of Microorganisms (GCM) 10K type strain sequencing project: providing services to taxonomists for standard genome sequencing and annotation.</title>
        <authorList>
            <consortium name="The Broad Institute Genomics Platform"/>
            <consortium name="The Broad Institute Genome Sequencing Center for Infectious Disease"/>
            <person name="Wu L."/>
            <person name="Ma J."/>
        </authorList>
    </citation>
    <scope>NUCLEOTIDE SEQUENCE [LARGE SCALE GENOMIC DNA]</scope>
    <source>
        <strain evidence="3">KCTC 42964</strain>
    </source>
</reference>